<keyword evidence="1 2" id="KW-0808">Transferase</keyword>
<dbReference type="RefSeq" id="WP_096896359.1">
    <property type="nucleotide sequence ID" value="NZ_BAOS01000045.1"/>
</dbReference>
<evidence type="ECO:0000313" key="2">
    <source>
        <dbReference type="EMBL" id="GAX62968.1"/>
    </source>
</evidence>
<sequence>MDLTHSIIDKQFIFIIGSPKSGTSWLQMMVGAHPMVCTTVELTLFNNYTAPWIRAWDREASNIEKGRWYQGLPFLWTKDEFYDFLRAFLSRVYEKVVATNPQATHVLDKHPGYSMFVEDIYKLLPNAQFIHIIRDGRDVAMSMVAACREIGYGTSTIQGSAESWQNNVKAALNARQYGDHYLEVRYEDLLASGVKTLKTVFDFCGLPASNKEVSSIVEAHQFEKMKAKRQSADMRVKTNPAFYRKGKTDSWREDMRPIQKYVFDEVAGQCLCELGYAEDGWWAESLVQKFTLPLLAIITSRRNKQERVVRWIKVLLGTTICGYIKIMFSRNRRM</sequence>
<organism evidence="2 3">
    <name type="scientific">Candidatus Scalindua japonica</name>
    <dbReference type="NCBI Taxonomy" id="1284222"/>
    <lineage>
        <taxon>Bacteria</taxon>
        <taxon>Pseudomonadati</taxon>
        <taxon>Planctomycetota</taxon>
        <taxon>Candidatus Brocadiia</taxon>
        <taxon>Candidatus Brocadiales</taxon>
        <taxon>Candidatus Scalinduaceae</taxon>
        <taxon>Candidatus Scalindua</taxon>
    </lineage>
</organism>
<dbReference type="Gene3D" id="3.40.50.300">
    <property type="entry name" value="P-loop containing nucleotide triphosphate hydrolases"/>
    <property type="match status" value="1"/>
</dbReference>
<dbReference type="GO" id="GO:0008476">
    <property type="term" value="F:protein-tyrosine sulfotransferase activity"/>
    <property type="evidence" value="ECO:0007669"/>
    <property type="project" value="InterPro"/>
</dbReference>
<dbReference type="Pfam" id="PF13469">
    <property type="entry name" value="Sulfotransfer_3"/>
    <property type="match status" value="1"/>
</dbReference>
<evidence type="ECO:0000313" key="3">
    <source>
        <dbReference type="Proteomes" id="UP000218542"/>
    </source>
</evidence>
<keyword evidence="3" id="KW-1185">Reference proteome</keyword>
<dbReference type="OrthoDB" id="9804504at2"/>
<comment type="caution">
    <text evidence="2">The sequence shown here is derived from an EMBL/GenBank/DDBJ whole genome shotgun (WGS) entry which is preliminary data.</text>
</comment>
<name>A0A286U489_9BACT</name>
<dbReference type="AlphaFoldDB" id="A0A286U489"/>
<accession>A0A286U489</accession>
<dbReference type="SUPFAM" id="SSF52540">
    <property type="entry name" value="P-loop containing nucleoside triphosphate hydrolases"/>
    <property type="match status" value="1"/>
</dbReference>
<evidence type="ECO:0000256" key="1">
    <source>
        <dbReference type="ARBA" id="ARBA00022679"/>
    </source>
</evidence>
<dbReference type="Proteomes" id="UP000218542">
    <property type="component" value="Unassembled WGS sequence"/>
</dbReference>
<dbReference type="PANTHER" id="PTHR12788:SF10">
    <property type="entry name" value="PROTEIN-TYROSINE SULFOTRANSFERASE"/>
    <property type="match status" value="1"/>
</dbReference>
<dbReference type="InterPro" id="IPR027417">
    <property type="entry name" value="P-loop_NTPase"/>
</dbReference>
<dbReference type="InterPro" id="IPR026634">
    <property type="entry name" value="TPST-like"/>
</dbReference>
<proteinExistence type="predicted"/>
<reference evidence="3" key="1">
    <citation type="journal article" date="2017" name="Environ. Microbiol. Rep.">
        <title>Genetic Diversity of Marine Anaerobic Ammonium-Oxidizing Bacteria as Revealed by Genomic and Proteomic Analyses of 'Candidatus Scalindua japonica'.</title>
        <authorList>
            <person name="Oshiki M."/>
            <person name="Mizuto K."/>
            <person name="Kimura Z."/>
            <person name="Kindaichi T."/>
            <person name="Satoh H."/>
            <person name="Okabe S."/>
        </authorList>
    </citation>
    <scope>NUCLEOTIDE SEQUENCE [LARGE SCALE GENOMIC DNA]</scope>
    <source>
        <strain evidence="3">husup-a2</strain>
    </source>
</reference>
<gene>
    <name evidence="2" type="ORF">SCALIN_C45_0126</name>
</gene>
<dbReference type="PANTHER" id="PTHR12788">
    <property type="entry name" value="PROTEIN-TYROSINE SULFOTRANSFERASE 2"/>
    <property type="match status" value="1"/>
</dbReference>
<dbReference type="EMBL" id="BAOS01000045">
    <property type="protein sequence ID" value="GAX62968.1"/>
    <property type="molecule type" value="Genomic_DNA"/>
</dbReference>
<protein>
    <submittedName>
        <fullName evidence="2">Sulfotransferase</fullName>
    </submittedName>
</protein>